<comment type="subcellular location">
    <subcellularLocation>
        <location evidence="1">Nucleus</location>
    </subcellularLocation>
</comment>
<keyword evidence="2" id="KW-0479">Metal-binding</keyword>
<protein>
    <recommendedName>
        <fullName evidence="6">HAT C-terminal dimerisation domain-containing protein</fullName>
    </recommendedName>
</protein>
<dbReference type="Pfam" id="PF05699">
    <property type="entry name" value="Dimer_Tnp_hAT"/>
    <property type="match status" value="1"/>
</dbReference>
<evidence type="ECO:0000313" key="7">
    <source>
        <dbReference type="EMBL" id="KAL3087209.1"/>
    </source>
</evidence>
<dbReference type="InterPro" id="IPR012337">
    <property type="entry name" value="RNaseH-like_sf"/>
</dbReference>
<evidence type="ECO:0000256" key="3">
    <source>
        <dbReference type="ARBA" id="ARBA00022771"/>
    </source>
</evidence>
<dbReference type="PANTHER" id="PTHR46481:SF10">
    <property type="entry name" value="ZINC FINGER BED DOMAIN-CONTAINING PROTEIN 39"/>
    <property type="match status" value="1"/>
</dbReference>
<gene>
    <name evidence="7" type="ORF">niasHS_009089</name>
</gene>
<name>A0ABD2J9B5_HETSC</name>
<feature type="domain" description="HAT C-terminal dimerisation" evidence="6">
    <location>
        <begin position="97"/>
        <end position="169"/>
    </location>
</feature>
<evidence type="ECO:0000256" key="2">
    <source>
        <dbReference type="ARBA" id="ARBA00022723"/>
    </source>
</evidence>
<proteinExistence type="predicted"/>
<dbReference type="Proteomes" id="UP001620645">
    <property type="component" value="Unassembled WGS sequence"/>
</dbReference>
<evidence type="ECO:0000256" key="4">
    <source>
        <dbReference type="ARBA" id="ARBA00022833"/>
    </source>
</evidence>
<accession>A0ABD2J9B5</accession>
<organism evidence="7 8">
    <name type="scientific">Heterodera schachtii</name>
    <name type="common">Sugarbeet cyst nematode worm</name>
    <name type="synonym">Tylenchus schachtii</name>
    <dbReference type="NCBI Taxonomy" id="97005"/>
    <lineage>
        <taxon>Eukaryota</taxon>
        <taxon>Metazoa</taxon>
        <taxon>Ecdysozoa</taxon>
        <taxon>Nematoda</taxon>
        <taxon>Chromadorea</taxon>
        <taxon>Rhabditida</taxon>
        <taxon>Tylenchina</taxon>
        <taxon>Tylenchomorpha</taxon>
        <taxon>Tylenchoidea</taxon>
        <taxon>Heteroderidae</taxon>
        <taxon>Heteroderinae</taxon>
        <taxon>Heterodera</taxon>
    </lineage>
</organism>
<dbReference type="GO" id="GO:0008270">
    <property type="term" value="F:zinc ion binding"/>
    <property type="evidence" value="ECO:0007669"/>
    <property type="project" value="UniProtKB-KW"/>
</dbReference>
<reference evidence="7 8" key="1">
    <citation type="submission" date="2024-10" db="EMBL/GenBank/DDBJ databases">
        <authorList>
            <person name="Kim D."/>
        </authorList>
    </citation>
    <scope>NUCLEOTIDE SEQUENCE [LARGE SCALE GENOMIC DNA]</scope>
    <source>
        <strain evidence="7">Taebaek</strain>
    </source>
</reference>
<evidence type="ECO:0000259" key="6">
    <source>
        <dbReference type="Pfam" id="PF05699"/>
    </source>
</evidence>
<keyword evidence="4" id="KW-0862">Zinc</keyword>
<keyword evidence="8" id="KW-1185">Reference proteome</keyword>
<dbReference type="PANTHER" id="PTHR46481">
    <property type="entry name" value="ZINC FINGER BED DOMAIN-CONTAINING PROTEIN 4"/>
    <property type="match status" value="1"/>
</dbReference>
<sequence length="169" mass="19794">MYIRHLEWAKPRIYKSNNQRSTNQWERVRHILAIKPFPGTHTGRRVAEILSEIIDQWECRDKIHAFATDGGTNMKKAFVEENENVQMESTFDEEFKKYCSVDLVGQELDPLDWWKVNEGLFPILAAPAKRYLSTPATTIGSEQFFSVARDVFDYHRTNLKAEHAEMLIF</sequence>
<dbReference type="SUPFAM" id="SSF53098">
    <property type="entry name" value="Ribonuclease H-like"/>
    <property type="match status" value="1"/>
</dbReference>
<dbReference type="GO" id="GO:0005634">
    <property type="term" value="C:nucleus"/>
    <property type="evidence" value="ECO:0007669"/>
    <property type="project" value="UniProtKB-SubCell"/>
</dbReference>
<evidence type="ECO:0000313" key="8">
    <source>
        <dbReference type="Proteomes" id="UP001620645"/>
    </source>
</evidence>
<keyword evidence="3" id="KW-0863">Zinc-finger</keyword>
<dbReference type="AlphaFoldDB" id="A0ABD2J9B5"/>
<dbReference type="InterPro" id="IPR052035">
    <property type="entry name" value="ZnF_BED_domain_contain"/>
</dbReference>
<dbReference type="InterPro" id="IPR008906">
    <property type="entry name" value="HATC_C_dom"/>
</dbReference>
<evidence type="ECO:0000256" key="1">
    <source>
        <dbReference type="ARBA" id="ARBA00004123"/>
    </source>
</evidence>
<dbReference type="EMBL" id="JBICCN010000183">
    <property type="protein sequence ID" value="KAL3087209.1"/>
    <property type="molecule type" value="Genomic_DNA"/>
</dbReference>
<comment type="caution">
    <text evidence="7">The sequence shown here is derived from an EMBL/GenBank/DDBJ whole genome shotgun (WGS) entry which is preliminary data.</text>
</comment>
<keyword evidence="5" id="KW-0539">Nucleus</keyword>
<evidence type="ECO:0000256" key="5">
    <source>
        <dbReference type="ARBA" id="ARBA00023242"/>
    </source>
</evidence>